<evidence type="ECO:0000256" key="4">
    <source>
        <dbReference type="ARBA" id="ARBA00022691"/>
    </source>
</evidence>
<dbReference type="Gene3D" id="3.40.50.150">
    <property type="entry name" value="Vaccinia Virus protein VP39"/>
    <property type="match status" value="1"/>
</dbReference>
<dbReference type="GO" id="GO:0051539">
    <property type="term" value="F:4 iron, 4 sulfur cluster binding"/>
    <property type="evidence" value="ECO:0007669"/>
    <property type="project" value="UniProtKB-KW"/>
</dbReference>
<evidence type="ECO:0000313" key="8">
    <source>
        <dbReference type="EMBL" id="EAS49214.1"/>
    </source>
</evidence>
<dbReference type="HOGENOM" id="CLU_014689_8_0_5"/>
<dbReference type="PANTHER" id="PTHR11061">
    <property type="entry name" value="RNA M5U METHYLTRANSFERASE"/>
    <property type="match status" value="1"/>
</dbReference>
<proteinExistence type="inferred from homology"/>
<dbReference type="InterPro" id="IPR012340">
    <property type="entry name" value="NA-bd_OB-fold"/>
</dbReference>
<keyword evidence="1" id="KW-0408">Iron</keyword>
<keyword evidence="3 6" id="KW-0808">Transferase</keyword>
<keyword evidence="4 6" id="KW-0949">S-adenosyl-L-methionine</keyword>
<feature type="active site" description="Nucleophile" evidence="6">
    <location>
        <position position="366"/>
    </location>
</feature>
<keyword evidence="1" id="KW-0479">Metal-binding</keyword>
<reference evidence="8 9" key="1">
    <citation type="journal article" date="2008" name="Appl. Environ. Microbiol.">
        <title>Genomic insights into Mn(II) oxidation by the marine alphaproteobacterium Aurantimonas sp. strain SI85-9A1.</title>
        <authorList>
            <person name="Dick G.J."/>
            <person name="Podell S."/>
            <person name="Johnson H.A."/>
            <person name="Rivera-Espinoza Y."/>
            <person name="Bernier-Latmani R."/>
            <person name="McCarthy J.K."/>
            <person name="Torpey J.W."/>
            <person name="Clement B.G."/>
            <person name="Gaasterland T."/>
            <person name="Tebo B.M."/>
        </authorList>
    </citation>
    <scope>NUCLEOTIDE SEQUENCE [LARGE SCALE GENOMIC DNA]</scope>
    <source>
        <strain evidence="8 9">SI85-9A1</strain>
    </source>
</reference>
<keyword evidence="1" id="KW-0004">4Fe-4S</keyword>
<name>Q1YGL1_AURMS</name>
<evidence type="ECO:0000256" key="6">
    <source>
        <dbReference type="PROSITE-ProRule" id="PRU01024"/>
    </source>
</evidence>
<feature type="binding site" evidence="6">
    <location>
        <position position="245"/>
    </location>
    <ligand>
        <name>S-adenosyl-L-methionine</name>
        <dbReference type="ChEBI" id="CHEBI:59789"/>
    </ligand>
</feature>
<feature type="binding site" evidence="6">
    <location>
        <position position="272"/>
    </location>
    <ligand>
        <name>S-adenosyl-L-methionine</name>
        <dbReference type="ChEBI" id="CHEBI:59789"/>
    </ligand>
</feature>
<dbReference type="PANTHER" id="PTHR11061:SF49">
    <property type="entry name" value="23S RRNA (URACIL(1939)-C(5))-METHYLTRANSFERASE RLMD"/>
    <property type="match status" value="1"/>
</dbReference>
<feature type="binding site" evidence="6">
    <location>
        <position position="340"/>
    </location>
    <ligand>
        <name>S-adenosyl-L-methionine</name>
        <dbReference type="ChEBI" id="CHEBI:59789"/>
    </ligand>
</feature>
<dbReference type="BioCyc" id="AURANTIMONAS:SI859A1_02815-MONOMER"/>
<dbReference type="GO" id="GO:0070041">
    <property type="term" value="F:rRNA (uridine-C5-)-methyltransferase activity"/>
    <property type="evidence" value="ECO:0007669"/>
    <property type="project" value="TreeGrafter"/>
</dbReference>
<dbReference type="Proteomes" id="UP000000321">
    <property type="component" value="Unassembled WGS sequence"/>
</dbReference>
<comment type="caution">
    <text evidence="8">The sequence shown here is derived from an EMBL/GenBank/DDBJ whole genome shotgun (WGS) entry which is preliminary data.</text>
</comment>
<gene>
    <name evidence="8" type="ORF">SI859A1_02815</name>
</gene>
<feature type="binding site" evidence="6">
    <location>
        <position position="292"/>
    </location>
    <ligand>
        <name>S-adenosyl-L-methionine</name>
        <dbReference type="ChEBI" id="CHEBI:59789"/>
    </ligand>
</feature>
<evidence type="ECO:0000256" key="3">
    <source>
        <dbReference type="ARBA" id="ARBA00022679"/>
    </source>
</evidence>
<evidence type="ECO:0000256" key="1">
    <source>
        <dbReference type="ARBA" id="ARBA00022485"/>
    </source>
</evidence>
<dbReference type="PROSITE" id="PS51687">
    <property type="entry name" value="SAM_MT_RNA_M5U"/>
    <property type="match status" value="1"/>
</dbReference>
<dbReference type="SUPFAM" id="SSF50249">
    <property type="entry name" value="Nucleic acid-binding proteins"/>
    <property type="match status" value="1"/>
</dbReference>
<evidence type="ECO:0000313" key="9">
    <source>
        <dbReference type="Proteomes" id="UP000000321"/>
    </source>
</evidence>
<dbReference type="AlphaFoldDB" id="Q1YGL1"/>
<dbReference type="Gene3D" id="2.40.50.140">
    <property type="entry name" value="Nucleic acid-binding proteins"/>
    <property type="match status" value="1"/>
</dbReference>
<dbReference type="SUPFAM" id="SSF53335">
    <property type="entry name" value="S-adenosyl-L-methionine-dependent methyltransferases"/>
    <property type="match status" value="1"/>
</dbReference>
<keyword evidence="9" id="KW-1185">Reference proteome</keyword>
<keyword evidence="2 6" id="KW-0489">Methyltransferase</keyword>
<dbReference type="RefSeq" id="WP_009210634.1">
    <property type="nucleotide sequence ID" value="NZ_BBWP01000008.1"/>
</dbReference>
<evidence type="ECO:0000256" key="5">
    <source>
        <dbReference type="ARBA" id="ARBA00023014"/>
    </source>
</evidence>
<protein>
    <submittedName>
        <fullName evidence="8">Putative RNA methyltransferase</fullName>
    </submittedName>
</protein>
<dbReference type="Gene3D" id="2.40.50.1070">
    <property type="match status" value="1"/>
</dbReference>
<comment type="similarity">
    <text evidence="6">Belongs to the class I-like SAM-binding methyltransferase superfamily. RNA M5U methyltransferase family.</text>
</comment>
<dbReference type="OrthoDB" id="9804590at2"/>
<dbReference type="PROSITE" id="PS01230">
    <property type="entry name" value="TRMA_1"/>
    <property type="match status" value="1"/>
</dbReference>
<accession>Q1YGL1</accession>
<evidence type="ECO:0000256" key="7">
    <source>
        <dbReference type="PROSITE-ProRule" id="PRU10015"/>
    </source>
</evidence>
<feature type="active site" evidence="7">
    <location>
        <position position="366"/>
    </location>
</feature>
<organism evidence="8 9">
    <name type="scientific">Aurantimonas manganoxydans (strain ATCC BAA-1229 / DSM 21871 / SI85-9A1)</name>
    <dbReference type="NCBI Taxonomy" id="287752"/>
    <lineage>
        <taxon>Bacteria</taxon>
        <taxon>Pseudomonadati</taxon>
        <taxon>Pseudomonadota</taxon>
        <taxon>Alphaproteobacteria</taxon>
        <taxon>Hyphomicrobiales</taxon>
        <taxon>Aurantimonadaceae</taxon>
        <taxon>Aurantimonas</taxon>
    </lineage>
</organism>
<dbReference type="EMBL" id="AAPJ01000005">
    <property type="protein sequence ID" value="EAS49214.1"/>
    <property type="molecule type" value="Genomic_DNA"/>
</dbReference>
<dbReference type="InterPro" id="IPR029063">
    <property type="entry name" value="SAM-dependent_MTases_sf"/>
</dbReference>
<dbReference type="InterPro" id="IPR030390">
    <property type="entry name" value="MeTrfase_TrmA_AS"/>
</dbReference>
<keyword evidence="5" id="KW-0411">Iron-sulfur</keyword>
<sequence>MSLELTIDRLGAQGDGVADTATGPAFVPFTLPGERVEATEAGRRFRLDTILTPSPQRQTPPCPHFGTCGGCDLQHADDALYTAFKRDVVVDALARAGLETEIAALVACPPASRRRVALSAVGAGKSVHLGFNAAHSDQIVPIEVCPIALPAIQRALPALQRLAALLADRRTPLKLTVTVTDTGLDVAATAAPKLAEGKRRQAIALAVSESFARLTVDGEILVMTRPPSISFDGITVELPPGAFVQAVAAAETAMASRVTKHLAGAKHVADLFSGSGTFALRLAVQSRVHAVESEAAPLAAMTAAWRTRPGLKPLTTERRDLYRRPIPAKELKAYDGLVFDPPRAGAEAVSQEIAASKISRVAAVSCNPVTMARDLRILVDGGFRLVEVTPVDQFLWSRHVEAVALLER</sequence>
<dbReference type="GO" id="GO:0070475">
    <property type="term" value="P:rRNA base methylation"/>
    <property type="evidence" value="ECO:0007669"/>
    <property type="project" value="TreeGrafter"/>
</dbReference>
<dbReference type="InterPro" id="IPR010280">
    <property type="entry name" value="U5_MeTrfase_fam"/>
</dbReference>
<evidence type="ECO:0000256" key="2">
    <source>
        <dbReference type="ARBA" id="ARBA00022603"/>
    </source>
</evidence>
<dbReference type="Pfam" id="PF05958">
    <property type="entry name" value="tRNA_U5-meth_tr"/>
    <property type="match status" value="1"/>
</dbReference>